<evidence type="ECO:0000313" key="12">
    <source>
        <dbReference type="Proteomes" id="UP000442694"/>
    </source>
</evidence>
<dbReference type="Gene3D" id="3.40.50.300">
    <property type="entry name" value="P-loop containing nucleotide triphosphate hydrolases"/>
    <property type="match status" value="1"/>
</dbReference>
<keyword evidence="6" id="KW-0479">Metal-binding</keyword>
<keyword evidence="7" id="KW-0547">Nucleotide-binding</keyword>
<evidence type="ECO:0000256" key="5">
    <source>
        <dbReference type="ARBA" id="ARBA00022694"/>
    </source>
</evidence>
<name>A0A833JBB6_9BACT</name>
<protein>
    <recommendedName>
        <fullName evidence="3">tRNA threonylcarbamoyladenosine biosynthesis protein TsaE</fullName>
    </recommendedName>
    <alternativeName>
        <fullName evidence="10">t(6)A37 threonylcarbamoyladenosine biosynthesis protein TsaE</fullName>
    </alternativeName>
</protein>
<evidence type="ECO:0000313" key="11">
    <source>
        <dbReference type="EMBL" id="KAB8028143.1"/>
    </source>
</evidence>
<dbReference type="PANTHER" id="PTHR33540:SF2">
    <property type="entry name" value="TRNA THREONYLCARBAMOYLADENOSINE BIOSYNTHESIS PROTEIN TSAE"/>
    <property type="match status" value="1"/>
</dbReference>
<dbReference type="GO" id="GO:0005524">
    <property type="term" value="F:ATP binding"/>
    <property type="evidence" value="ECO:0007669"/>
    <property type="project" value="UniProtKB-KW"/>
</dbReference>
<dbReference type="SUPFAM" id="SSF52540">
    <property type="entry name" value="P-loop containing nucleoside triphosphate hydrolases"/>
    <property type="match status" value="1"/>
</dbReference>
<gene>
    <name evidence="11" type="primary">tsaE</name>
    <name evidence="11" type="ORF">GCL57_13930</name>
</gene>
<evidence type="ECO:0000256" key="3">
    <source>
        <dbReference type="ARBA" id="ARBA00019010"/>
    </source>
</evidence>
<dbReference type="RefSeq" id="WP_152213964.1">
    <property type="nucleotide sequence ID" value="NZ_WFLN01000010.1"/>
</dbReference>
<dbReference type="InterPro" id="IPR003442">
    <property type="entry name" value="T6A_TsaE"/>
</dbReference>
<keyword evidence="11" id="KW-0808">Transferase</keyword>
<dbReference type="GO" id="GO:0002949">
    <property type="term" value="P:tRNA threonylcarbamoyladenosine modification"/>
    <property type="evidence" value="ECO:0007669"/>
    <property type="project" value="InterPro"/>
</dbReference>
<evidence type="ECO:0000256" key="8">
    <source>
        <dbReference type="ARBA" id="ARBA00022840"/>
    </source>
</evidence>
<evidence type="ECO:0000256" key="1">
    <source>
        <dbReference type="ARBA" id="ARBA00004496"/>
    </source>
</evidence>
<keyword evidence="9" id="KW-0460">Magnesium</keyword>
<evidence type="ECO:0000256" key="9">
    <source>
        <dbReference type="ARBA" id="ARBA00022842"/>
    </source>
</evidence>
<comment type="caution">
    <text evidence="11">The sequence shown here is derived from an EMBL/GenBank/DDBJ whole genome shotgun (WGS) entry which is preliminary data.</text>
</comment>
<dbReference type="EMBL" id="WFLN01000010">
    <property type="protein sequence ID" value="KAB8028143.1"/>
    <property type="molecule type" value="Genomic_DNA"/>
</dbReference>
<evidence type="ECO:0000256" key="4">
    <source>
        <dbReference type="ARBA" id="ARBA00022490"/>
    </source>
</evidence>
<keyword evidence="4" id="KW-0963">Cytoplasm</keyword>
<dbReference type="PANTHER" id="PTHR33540">
    <property type="entry name" value="TRNA THREONYLCARBAMOYLADENOSINE BIOSYNTHESIS PROTEIN TSAE"/>
    <property type="match status" value="1"/>
</dbReference>
<evidence type="ECO:0000256" key="7">
    <source>
        <dbReference type="ARBA" id="ARBA00022741"/>
    </source>
</evidence>
<dbReference type="NCBIfam" id="TIGR00150">
    <property type="entry name" value="T6A_YjeE"/>
    <property type="match status" value="1"/>
</dbReference>
<dbReference type="AlphaFoldDB" id="A0A833JBB6"/>
<proteinExistence type="inferred from homology"/>
<dbReference type="Pfam" id="PF02367">
    <property type="entry name" value="TsaE"/>
    <property type="match status" value="1"/>
</dbReference>
<comment type="subcellular location">
    <subcellularLocation>
        <location evidence="1">Cytoplasm</location>
    </subcellularLocation>
</comment>
<dbReference type="InterPro" id="IPR027417">
    <property type="entry name" value="P-loop_NTPase"/>
</dbReference>
<accession>A0A833JBB6</accession>
<evidence type="ECO:0000256" key="10">
    <source>
        <dbReference type="ARBA" id="ARBA00032441"/>
    </source>
</evidence>
<organism evidence="11 12">
    <name type="scientific">Fluviispira multicolorata</name>
    <dbReference type="NCBI Taxonomy" id="2654512"/>
    <lineage>
        <taxon>Bacteria</taxon>
        <taxon>Pseudomonadati</taxon>
        <taxon>Bdellovibrionota</taxon>
        <taxon>Oligoflexia</taxon>
        <taxon>Silvanigrellales</taxon>
        <taxon>Silvanigrellaceae</taxon>
        <taxon>Fluviispira</taxon>
    </lineage>
</organism>
<comment type="similarity">
    <text evidence="2">Belongs to the TsaE family.</text>
</comment>
<keyword evidence="8" id="KW-0067">ATP-binding</keyword>
<dbReference type="Proteomes" id="UP000442694">
    <property type="component" value="Unassembled WGS sequence"/>
</dbReference>
<keyword evidence="12" id="KW-1185">Reference proteome</keyword>
<evidence type="ECO:0000256" key="2">
    <source>
        <dbReference type="ARBA" id="ARBA00007599"/>
    </source>
</evidence>
<dbReference type="GO" id="GO:0005737">
    <property type="term" value="C:cytoplasm"/>
    <property type="evidence" value="ECO:0007669"/>
    <property type="project" value="UniProtKB-SubCell"/>
</dbReference>
<evidence type="ECO:0000256" key="6">
    <source>
        <dbReference type="ARBA" id="ARBA00022723"/>
    </source>
</evidence>
<keyword evidence="5" id="KW-0819">tRNA processing</keyword>
<sequence length="187" mass="21681">MDDFLTLKNSFQELFEDESMSKEISIQISFADLNSFSQFLVSFLKAGDWLFLDGDLGAGKTSLTKEISLSLGAKQHSTSPTFSILNTENLIDNNISQNSYSDLKKLVHLDLYRLKSGRELLYLGLEEEFNSKNTLCVFEWPYNIDNDDYRSFFQITKCSKPKRIIEICIEIGEQEDLRIYHFKRTKI</sequence>
<dbReference type="GO" id="GO:0046872">
    <property type="term" value="F:metal ion binding"/>
    <property type="evidence" value="ECO:0007669"/>
    <property type="project" value="UniProtKB-KW"/>
</dbReference>
<reference evidence="11 12" key="1">
    <citation type="submission" date="2019-10" db="EMBL/GenBank/DDBJ databases">
        <title>New genus of Silvanigrellaceae.</title>
        <authorList>
            <person name="Pitt A."/>
            <person name="Hahn M.W."/>
        </authorList>
    </citation>
    <scope>NUCLEOTIDE SEQUENCE [LARGE SCALE GENOMIC DNA]</scope>
    <source>
        <strain evidence="11 12">33A1-SZDP</strain>
    </source>
</reference>
<dbReference type="GO" id="GO:0016740">
    <property type="term" value="F:transferase activity"/>
    <property type="evidence" value="ECO:0007669"/>
    <property type="project" value="UniProtKB-KW"/>
</dbReference>